<protein>
    <submittedName>
        <fullName evidence="1">Uncharacterized protein</fullName>
    </submittedName>
</protein>
<proteinExistence type="predicted"/>
<keyword evidence="2" id="KW-1185">Reference proteome</keyword>
<comment type="caution">
    <text evidence="1">The sequence shown here is derived from an EMBL/GenBank/DDBJ whole genome shotgun (WGS) entry which is preliminary data.</text>
</comment>
<dbReference type="GO" id="GO:0005549">
    <property type="term" value="F:odorant binding"/>
    <property type="evidence" value="ECO:0007669"/>
    <property type="project" value="InterPro"/>
</dbReference>
<dbReference type="InterPro" id="IPR006170">
    <property type="entry name" value="PBP/GOBP"/>
</dbReference>
<reference evidence="1 2" key="1">
    <citation type="submission" date="2015-12" db="EMBL/GenBank/DDBJ databases">
        <title>The genome of Folsomia candida.</title>
        <authorList>
            <person name="Faddeeva A."/>
            <person name="Derks M.F."/>
            <person name="Anvar Y."/>
            <person name="Smit S."/>
            <person name="Van Straalen N."/>
            <person name="Roelofs D."/>
        </authorList>
    </citation>
    <scope>NUCLEOTIDE SEQUENCE [LARGE SCALE GENOMIC DNA]</scope>
    <source>
        <strain evidence="1 2">VU population</strain>
        <tissue evidence="1">Whole body</tissue>
    </source>
</reference>
<evidence type="ECO:0000313" key="1">
    <source>
        <dbReference type="EMBL" id="OXA59207.1"/>
    </source>
</evidence>
<dbReference type="InterPro" id="IPR036728">
    <property type="entry name" value="PBP_GOBP_sf"/>
</dbReference>
<dbReference type="Pfam" id="PF01395">
    <property type="entry name" value="PBP_GOBP"/>
    <property type="match status" value="1"/>
</dbReference>
<dbReference type="EMBL" id="LNIX01000002">
    <property type="protein sequence ID" value="OXA59207.1"/>
    <property type="molecule type" value="Genomic_DNA"/>
</dbReference>
<dbReference type="Gene3D" id="1.10.238.20">
    <property type="entry name" value="Pheromone/general odorant binding protein domain"/>
    <property type="match status" value="1"/>
</dbReference>
<organism evidence="1 2">
    <name type="scientific">Folsomia candida</name>
    <name type="common">Springtail</name>
    <dbReference type="NCBI Taxonomy" id="158441"/>
    <lineage>
        <taxon>Eukaryota</taxon>
        <taxon>Metazoa</taxon>
        <taxon>Ecdysozoa</taxon>
        <taxon>Arthropoda</taxon>
        <taxon>Hexapoda</taxon>
        <taxon>Collembola</taxon>
        <taxon>Entomobryomorpha</taxon>
        <taxon>Isotomoidea</taxon>
        <taxon>Isotomidae</taxon>
        <taxon>Proisotominae</taxon>
        <taxon>Folsomia</taxon>
    </lineage>
</organism>
<evidence type="ECO:0000313" key="2">
    <source>
        <dbReference type="Proteomes" id="UP000198287"/>
    </source>
</evidence>
<name>A0A226EPX9_FOLCA</name>
<dbReference type="SUPFAM" id="SSF47565">
    <property type="entry name" value="Insect pheromone/odorant-binding proteins"/>
    <property type="match status" value="1"/>
</dbReference>
<accession>A0A226EPX9</accession>
<dbReference type="OrthoDB" id="8248853at2759"/>
<dbReference type="AlphaFoldDB" id="A0A226EPX9"/>
<dbReference type="OMA" id="YLEVCIG"/>
<gene>
    <name evidence="1" type="ORF">Fcan01_04696</name>
</gene>
<sequence length="192" mass="21562">MQVYWENLYKYQKKIDQQPHSSIDTYFPRHSVNGYHYKIALETMSLKIFAIIFVGSAILLSVCHCQEETTCGGEEVKLTALQKFQIQSCLDATGKKSVWKIPADKLLCFGVCVLEKKGMLTPTGKIDHAKAIKYIEDAISPKLRKPLVTGIDKCIKEHGQDVKVKNDPGCMSFMAVGQCVHDVYLEVCIGDD</sequence>
<dbReference type="Proteomes" id="UP000198287">
    <property type="component" value="Unassembled WGS sequence"/>
</dbReference>